<accession>W2L7H3</accession>
<keyword evidence="13 17" id="KW-0472">Membrane</keyword>
<keyword evidence="11" id="KW-0460">Magnesium</keyword>
<keyword evidence="7" id="KW-0328">Glycosyltransferase</keyword>
<sequence>MSPLSTCALLALICVLSFAIRLFPVVIWGSVIHEFDPQFNFRVTKFLAQRGVYELLDWFDDRAWYPLGRIVGTTVYPGLMAGAAGLQWTLTLVLRLPISVRDACVFLAPVFAALACVAQFLLTYEVTNSTVTALLSAMLLSVSPAYISRSTAGSFDNEGIAIFLLISTFYLWVKAVKTGAMLWAALAAVSYFGMALSWGGYVFIINIVPIHVLALLLSGHYSPKIYVAYSTFYPLATLGAMQVPFIGFNAMIKGENAGSHGVFALLQAYAFMHWLSTQIPRDQFMRLLRTCLRAGATIIGSGLLLALLLGKLQWSGRSLTLLDPTYASKYIPIIASVGEHQPTVWSAFYFSLGPAMLFIPLGVFYSFQKLDAAFLFMIVYSTFAFYFSGIMVRLLLTLAPAACYLSAIGASGFMHKIVELTRKDPVRAEGTETSNATDGMNKTEAEEEKEDSTRSHSGEIFSAVVAKLRFQPDDGEKQKAPRALQLLVFACGVLLVIHARHSSNIAKKVYSSTSLVFEKMNMTTKEKDLHDDYREAFAWLRQNTPEDAKILSWWDYGYQVTTLANRTVLVDNNTWNNTHIATVGRVLTSREDDALPILRSLDVDYVFLLFGGNVGMPGDDLDKLPWIVKISEGVFPDDVIESEFQVNGRYIFHENATLAMTESVLYKLSYYEFNQVESQPAKEGENPVLGWDMSRQFRIPKRDIKLRHFEHVFTSDAWMAVRLWAFHQKFNPCQGVQEKKTMWLKIKQMNKPLTQGCRQEREADATRN</sequence>
<dbReference type="InterPro" id="IPR048307">
    <property type="entry name" value="STT3_N"/>
</dbReference>
<dbReference type="OrthoDB" id="10261066at2759"/>
<dbReference type="GO" id="GO:0012505">
    <property type="term" value="C:endomembrane system"/>
    <property type="evidence" value="ECO:0007669"/>
    <property type="project" value="UniProtKB-SubCell"/>
</dbReference>
<feature type="transmembrane region" description="Helical" evidence="17">
    <location>
        <begin position="287"/>
        <end position="309"/>
    </location>
</feature>
<evidence type="ECO:0000256" key="15">
    <source>
        <dbReference type="ARBA" id="ARBA00048829"/>
    </source>
</evidence>
<comment type="similarity">
    <text evidence="5">Belongs to the STT3 family.</text>
</comment>
<feature type="region of interest" description="Disordered" evidence="16">
    <location>
        <begin position="428"/>
        <end position="454"/>
    </location>
</feature>
<dbReference type="GO" id="GO:0046872">
    <property type="term" value="F:metal ion binding"/>
    <property type="evidence" value="ECO:0007669"/>
    <property type="project" value="UniProtKB-KW"/>
</dbReference>
<feature type="transmembrane region" description="Helical" evidence="17">
    <location>
        <begin position="130"/>
        <end position="148"/>
    </location>
</feature>
<evidence type="ECO:0000256" key="10">
    <source>
        <dbReference type="ARBA" id="ARBA00022723"/>
    </source>
</evidence>
<evidence type="ECO:0000256" key="5">
    <source>
        <dbReference type="ARBA" id="ARBA00010810"/>
    </source>
</evidence>
<evidence type="ECO:0000256" key="8">
    <source>
        <dbReference type="ARBA" id="ARBA00022679"/>
    </source>
</evidence>
<dbReference type="EC" id="2.4.99.18" evidence="6"/>
<feature type="transmembrane region" description="Helical" evidence="17">
    <location>
        <begin position="231"/>
        <end position="252"/>
    </location>
</feature>
<reference evidence="20" key="1">
    <citation type="submission" date="2013-11" db="EMBL/GenBank/DDBJ databases">
        <title>The Genome Sequence of Phytophthora parasitica CHvinca01.</title>
        <authorList>
            <consortium name="The Broad Institute Genomics Platform"/>
            <person name="Russ C."/>
            <person name="Tyler B."/>
            <person name="Panabieres F."/>
            <person name="Shan W."/>
            <person name="Tripathy S."/>
            <person name="Grunwald N."/>
            <person name="Machado M."/>
            <person name="Johnson C.S."/>
            <person name="Arredondo F."/>
            <person name="Hong C."/>
            <person name="Coffey M."/>
            <person name="Young S.K."/>
            <person name="Zeng Q."/>
            <person name="Gargeya S."/>
            <person name="Fitzgerald M."/>
            <person name="Abouelleil A."/>
            <person name="Alvarado L."/>
            <person name="Chapman S.B."/>
            <person name="Gainer-Dewar J."/>
            <person name="Goldberg J."/>
            <person name="Griggs A."/>
            <person name="Gujja S."/>
            <person name="Hansen M."/>
            <person name="Howarth C."/>
            <person name="Imamovic A."/>
            <person name="Ireland A."/>
            <person name="Larimer J."/>
            <person name="McCowan C."/>
            <person name="Murphy C."/>
            <person name="Pearson M."/>
            <person name="Poon T.W."/>
            <person name="Priest M."/>
            <person name="Roberts A."/>
            <person name="Saif S."/>
            <person name="Shea T."/>
            <person name="Sykes S."/>
            <person name="Wortman J."/>
            <person name="Nusbaum C."/>
            <person name="Birren B."/>
        </authorList>
    </citation>
    <scope>NUCLEOTIDE SEQUENCE [LARGE SCALE GENOMIC DNA]</scope>
    <source>
        <strain evidence="20">CHvinca01</strain>
    </source>
</reference>
<evidence type="ECO:0000256" key="13">
    <source>
        <dbReference type="ARBA" id="ARBA00023136"/>
    </source>
</evidence>
<name>W2L7H3_PHYNI</name>
<keyword evidence="10" id="KW-0479">Metal-binding</keyword>
<dbReference type="GO" id="GO:0004579">
    <property type="term" value="F:dolichyl-diphosphooligosaccharide-protein glycotransferase activity"/>
    <property type="evidence" value="ECO:0007669"/>
    <property type="project" value="UniProtKB-EC"/>
</dbReference>
<evidence type="ECO:0000256" key="4">
    <source>
        <dbReference type="ARBA" id="ARBA00004922"/>
    </source>
</evidence>
<proteinExistence type="inferred from homology"/>
<organism evidence="20">
    <name type="scientific">Phytophthora nicotianae</name>
    <name type="common">Potato buckeye rot agent</name>
    <name type="synonym">Phytophthora parasitica</name>
    <dbReference type="NCBI Taxonomy" id="4792"/>
    <lineage>
        <taxon>Eukaryota</taxon>
        <taxon>Sar</taxon>
        <taxon>Stramenopiles</taxon>
        <taxon>Oomycota</taxon>
        <taxon>Peronosporomycetes</taxon>
        <taxon>Peronosporales</taxon>
        <taxon>Peronosporaceae</taxon>
        <taxon>Phytophthora</taxon>
    </lineage>
</organism>
<feature type="transmembrane region" description="Helical" evidence="17">
    <location>
        <begin position="160"/>
        <end position="186"/>
    </location>
</feature>
<protein>
    <recommendedName>
        <fullName evidence="6">dolichyl-diphosphooligosaccharide--protein glycotransferase</fullName>
        <ecNumber evidence="6">2.4.99.18</ecNumber>
    </recommendedName>
</protein>
<evidence type="ECO:0000256" key="1">
    <source>
        <dbReference type="ARBA" id="ARBA00001936"/>
    </source>
</evidence>
<dbReference type="Proteomes" id="UP000054423">
    <property type="component" value="Unassembled WGS sequence"/>
</dbReference>
<keyword evidence="8" id="KW-0808">Transferase</keyword>
<feature type="transmembrane region" description="Helical" evidence="17">
    <location>
        <begin position="374"/>
        <end position="392"/>
    </location>
</feature>
<comment type="subcellular location">
    <subcellularLocation>
        <location evidence="3">Endomembrane system</location>
        <topology evidence="3">Multi-pass membrane protein</topology>
    </subcellularLocation>
</comment>
<evidence type="ECO:0000256" key="6">
    <source>
        <dbReference type="ARBA" id="ARBA00012605"/>
    </source>
</evidence>
<dbReference type="UniPathway" id="UPA00378"/>
<dbReference type="AlphaFoldDB" id="W2L7H3"/>
<feature type="transmembrane region" description="Helical" evidence="17">
    <location>
        <begin position="75"/>
        <end position="96"/>
    </location>
</feature>
<feature type="transmembrane region" description="Helical" evidence="17">
    <location>
        <begin position="347"/>
        <end position="367"/>
    </location>
</feature>
<feature type="transmembrane region" description="Helical" evidence="17">
    <location>
        <begin position="258"/>
        <end position="275"/>
    </location>
</feature>
<evidence type="ECO:0000256" key="16">
    <source>
        <dbReference type="SAM" id="MobiDB-lite"/>
    </source>
</evidence>
<dbReference type="PANTHER" id="PTHR13872:SF1">
    <property type="entry name" value="DOLICHYL-DIPHOSPHOOLIGOSACCHARIDE--PROTEIN GLYCOSYLTRANSFERASE SUBUNIT STT3B"/>
    <property type="match status" value="1"/>
</dbReference>
<evidence type="ECO:0000256" key="2">
    <source>
        <dbReference type="ARBA" id="ARBA00001946"/>
    </source>
</evidence>
<dbReference type="GO" id="GO:0016020">
    <property type="term" value="C:membrane"/>
    <property type="evidence" value="ECO:0007669"/>
    <property type="project" value="InterPro"/>
</dbReference>
<dbReference type="Pfam" id="PF02516">
    <property type="entry name" value="STT3"/>
    <property type="match status" value="1"/>
</dbReference>
<evidence type="ECO:0000256" key="3">
    <source>
        <dbReference type="ARBA" id="ARBA00004127"/>
    </source>
</evidence>
<dbReference type="InterPro" id="IPR048999">
    <property type="entry name" value="STT3-PglB_core"/>
</dbReference>
<evidence type="ECO:0000256" key="9">
    <source>
        <dbReference type="ARBA" id="ARBA00022692"/>
    </source>
</evidence>
<keyword evidence="9 17" id="KW-0812">Transmembrane</keyword>
<feature type="domain" description="STT3/PglB/AglB core" evidence="19">
    <location>
        <begin position="550"/>
        <end position="606"/>
    </location>
</feature>
<keyword evidence="14" id="KW-0464">Manganese</keyword>
<feature type="domain" description="Oligosaccharyl transferase STT3 N-terminal" evidence="18">
    <location>
        <begin position="8"/>
        <end position="405"/>
    </location>
</feature>
<evidence type="ECO:0000256" key="12">
    <source>
        <dbReference type="ARBA" id="ARBA00022989"/>
    </source>
</evidence>
<keyword evidence="12 17" id="KW-1133">Transmembrane helix</keyword>
<evidence type="ECO:0000256" key="7">
    <source>
        <dbReference type="ARBA" id="ARBA00022676"/>
    </source>
</evidence>
<evidence type="ECO:0000313" key="20">
    <source>
        <dbReference type="EMBL" id="ETL93297.1"/>
    </source>
</evidence>
<comment type="pathway">
    <text evidence="4">Protein modification; protein glycosylation.</text>
</comment>
<evidence type="ECO:0000256" key="11">
    <source>
        <dbReference type="ARBA" id="ARBA00022842"/>
    </source>
</evidence>
<dbReference type="EMBL" id="KI679631">
    <property type="protein sequence ID" value="ETL93297.1"/>
    <property type="molecule type" value="Genomic_DNA"/>
</dbReference>
<gene>
    <name evidence="20" type="ORF">L917_08515</name>
</gene>
<comment type="cofactor">
    <cofactor evidence="2">
        <name>Mg(2+)</name>
        <dbReference type="ChEBI" id="CHEBI:18420"/>
    </cofactor>
</comment>
<feature type="transmembrane region" description="Helical" evidence="17">
    <location>
        <begin position="198"/>
        <end position="219"/>
    </location>
</feature>
<comment type="cofactor">
    <cofactor evidence="1">
        <name>Mn(2+)</name>
        <dbReference type="ChEBI" id="CHEBI:29035"/>
    </cofactor>
</comment>
<evidence type="ECO:0000256" key="17">
    <source>
        <dbReference type="SAM" id="Phobius"/>
    </source>
</evidence>
<dbReference type="InterPro" id="IPR003674">
    <property type="entry name" value="Oligo_trans_STT3"/>
</dbReference>
<feature type="compositionally biased region" description="Polar residues" evidence="16">
    <location>
        <begin position="431"/>
        <end position="440"/>
    </location>
</feature>
<evidence type="ECO:0000259" key="18">
    <source>
        <dbReference type="Pfam" id="PF02516"/>
    </source>
</evidence>
<dbReference type="Pfam" id="PF21436">
    <property type="entry name" value="STT3-PglB_core"/>
    <property type="match status" value="1"/>
</dbReference>
<evidence type="ECO:0000259" key="19">
    <source>
        <dbReference type="Pfam" id="PF21436"/>
    </source>
</evidence>
<evidence type="ECO:0000256" key="14">
    <source>
        <dbReference type="ARBA" id="ARBA00023211"/>
    </source>
</evidence>
<dbReference type="Gene3D" id="3.40.50.12610">
    <property type="match status" value="1"/>
</dbReference>
<dbReference type="PANTHER" id="PTHR13872">
    <property type="entry name" value="DOLICHYL-DIPHOSPHOOLIGOSACCHARIDE--PROTEIN GLYCOSYLTRANSFERASE SUBUNIT"/>
    <property type="match status" value="1"/>
</dbReference>
<dbReference type="VEuPathDB" id="FungiDB:PPTG_11180"/>
<comment type="catalytic activity">
    <reaction evidence="15">
        <text>a di-trans,poly-cis-dolichyl diphosphooligosaccharide + L-asparaginyl-[protein] = N(4)-(oligosaccharide-(1-&gt;4)-N-acetyl-beta-D-glucosaminyl-(1-&gt;4)-N-acetyl-beta-D-glucosaminyl)-L-asparaginyl-[protein] + a di-trans,poly-cis-dolichyl diphosphate + H(+)</text>
        <dbReference type="Rhea" id="RHEA:22980"/>
        <dbReference type="Rhea" id="RHEA-COMP:12804"/>
        <dbReference type="Rhea" id="RHEA-COMP:12805"/>
        <dbReference type="Rhea" id="RHEA-COMP:19506"/>
        <dbReference type="Rhea" id="RHEA-COMP:19509"/>
        <dbReference type="ChEBI" id="CHEBI:15378"/>
        <dbReference type="ChEBI" id="CHEBI:50347"/>
        <dbReference type="ChEBI" id="CHEBI:57497"/>
        <dbReference type="ChEBI" id="CHEBI:57570"/>
        <dbReference type="ChEBI" id="CHEBI:132529"/>
        <dbReference type="EC" id="2.4.99.18"/>
    </reaction>
</comment>
<feature type="transmembrane region" description="Helical" evidence="17">
    <location>
        <begin position="103"/>
        <end position="124"/>
    </location>
</feature>